<dbReference type="eggNOG" id="KOG0504">
    <property type="taxonomic scope" value="Eukaryota"/>
</dbReference>
<evidence type="ECO:0000256" key="6">
    <source>
        <dbReference type="ARBA" id="ARBA00023136"/>
    </source>
</evidence>
<reference evidence="11" key="1">
    <citation type="submission" date="2015-04" db="UniProtKB">
        <authorList>
            <consortium name="EnsemblPlants"/>
        </authorList>
    </citation>
    <scope>IDENTIFICATION</scope>
</reference>
<accession>A0A0E0F4C6</accession>
<name>A0A0E0F4C6_9ORYZ</name>
<feature type="transmembrane region" description="Helical" evidence="9">
    <location>
        <begin position="346"/>
        <end position="368"/>
    </location>
</feature>
<keyword evidence="12" id="KW-1185">Reference proteome</keyword>
<dbReference type="AlphaFoldDB" id="A0A0E0F4C6"/>
<feature type="domain" description="PGG" evidence="10">
    <location>
        <begin position="346"/>
        <end position="451"/>
    </location>
</feature>
<evidence type="ECO:0000256" key="4">
    <source>
        <dbReference type="ARBA" id="ARBA00022989"/>
    </source>
</evidence>
<dbReference type="SMART" id="SM00248">
    <property type="entry name" value="ANK"/>
    <property type="match status" value="6"/>
</dbReference>
<evidence type="ECO:0000256" key="1">
    <source>
        <dbReference type="ARBA" id="ARBA00004141"/>
    </source>
</evidence>
<dbReference type="HOGENOM" id="CLU_000134_36_4_1"/>
<dbReference type="InterPro" id="IPR026961">
    <property type="entry name" value="PGG_dom"/>
</dbReference>
<dbReference type="Proteomes" id="UP000008021">
    <property type="component" value="Chromosome 11"/>
</dbReference>
<feature type="transmembrane region" description="Helical" evidence="9">
    <location>
        <begin position="434"/>
        <end position="452"/>
    </location>
</feature>
<dbReference type="Gene3D" id="1.25.40.20">
    <property type="entry name" value="Ankyrin repeat-containing domain"/>
    <property type="match status" value="2"/>
</dbReference>
<reference evidence="11" key="2">
    <citation type="submission" date="2018-05" db="EMBL/GenBank/DDBJ databases">
        <title>OmerRS3 (Oryza meridionalis Reference Sequence Version 3).</title>
        <authorList>
            <person name="Zhang J."/>
            <person name="Kudrna D."/>
            <person name="Lee S."/>
            <person name="Talag J."/>
            <person name="Welchert J."/>
            <person name="Wing R.A."/>
        </authorList>
    </citation>
    <scope>NUCLEOTIDE SEQUENCE [LARGE SCALE GENOMIC DNA]</scope>
    <source>
        <strain evidence="11">cv. OR44</strain>
    </source>
</reference>
<protein>
    <recommendedName>
        <fullName evidence="10">PGG domain-containing protein</fullName>
    </recommendedName>
</protein>
<feature type="region of interest" description="Disordered" evidence="8">
    <location>
        <begin position="1"/>
        <end position="26"/>
    </location>
</feature>
<evidence type="ECO:0000313" key="12">
    <source>
        <dbReference type="Proteomes" id="UP000008021"/>
    </source>
</evidence>
<evidence type="ECO:0000259" key="10">
    <source>
        <dbReference type="Pfam" id="PF13962"/>
    </source>
</evidence>
<feature type="transmembrane region" description="Helical" evidence="9">
    <location>
        <begin position="388"/>
        <end position="413"/>
    </location>
</feature>
<keyword evidence="3" id="KW-0677">Repeat</keyword>
<dbReference type="PANTHER" id="PTHR24186:SF54">
    <property type="entry name" value="PGG DOMAIN-CONTAINING PROTEIN"/>
    <property type="match status" value="1"/>
</dbReference>
<keyword evidence="6 9" id="KW-0472">Membrane</keyword>
<dbReference type="PANTHER" id="PTHR24186">
    <property type="entry name" value="PROTEIN PHOSPHATASE 1 REGULATORY SUBUNIT"/>
    <property type="match status" value="1"/>
</dbReference>
<dbReference type="Pfam" id="PF12796">
    <property type="entry name" value="Ank_2"/>
    <property type="match status" value="1"/>
</dbReference>
<evidence type="ECO:0000256" key="9">
    <source>
        <dbReference type="SAM" id="Phobius"/>
    </source>
</evidence>
<dbReference type="InterPro" id="IPR002110">
    <property type="entry name" value="Ankyrin_rpt"/>
</dbReference>
<evidence type="ECO:0000256" key="8">
    <source>
        <dbReference type="SAM" id="MobiDB-lite"/>
    </source>
</evidence>
<keyword evidence="4 9" id="KW-1133">Transmembrane helix</keyword>
<comment type="subcellular location">
    <subcellularLocation>
        <location evidence="1">Membrane</location>
        <topology evidence="1">Multi-pass membrane protein</topology>
    </subcellularLocation>
</comment>
<dbReference type="SUPFAM" id="SSF48403">
    <property type="entry name" value="Ankyrin repeat"/>
    <property type="match status" value="1"/>
</dbReference>
<evidence type="ECO:0000256" key="5">
    <source>
        <dbReference type="ARBA" id="ARBA00023043"/>
    </source>
</evidence>
<organism evidence="11">
    <name type="scientific">Oryza meridionalis</name>
    <dbReference type="NCBI Taxonomy" id="40149"/>
    <lineage>
        <taxon>Eukaryota</taxon>
        <taxon>Viridiplantae</taxon>
        <taxon>Streptophyta</taxon>
        <taxon>Embryophyta</taxon>
        <taxon>Tracheophyta</taxon>
        <taxon>Spermatophyta</taxon>
        <taxon>Magnoliopsida</taxon>
        <taxon>Liliopsida</taxon>
        <taxon>Poales</taxon>
        <taxon>Poaceae</taxon>
        <taxon>BOP clade</taxon>
        <taxon>Oryzoideae</taxon>
        <taxon>Oryzeae</taxon>
        <taxon>Oryzinae</taxon>
        <taxon>Oryza</taxon>
    </lineage>
</organism>
<dbReference type="PROSITE" id="PS50088">
    <property type="entry name" value="ANK_REPEAT"/>
    <property type="match status" value="1"/>
</dbReference>
<evidence type="ECO:0000256" key="7">
    <source>
        <dbReference type="PROSITE-ProRule" id="PRU00023"/>
    </source>
</evidence>
<dbReference type="GO" id="GO:0005886">
    <property type="term" value="C:plasma membrane"/>
    <property type="evidence" value="ECO:0007669"/>
    <property type="project" value="TreeGrafter"/>
</dbReference>
<evidence type="ECO:0000256" key="3">
    <source>
        <dbReference type="ARBA" id="ARBA00022737"/>
    </source>
</evidence>
<dbReference type="Pfam" id="PF13962">
    <property type="entry name" value="PGG"/>
    <property type="match status" value="1"/>
</dbReference>
<evidence type="ECO:0000313" key="11">
    <source>
        <dbReference type="EnsemblPlants" id="OMERI11G07490.1"/>
    </source>
</evidence>
<dbReference type="STRING" id="40149.A0A0E0F4C6"/>
<dbReference type="PROSITE" id="PS50297">
    <property type="entry name" value="ANK_REP_REGION"/>
    <property type="match status" value="1"/>
</dbReference>
<keyword evidence="2 9" id="KW-0812">Transmembrane</keyword>
<evidence type="ECO:0000256" key="2">
    <source>
        <dbReference type="ARBA" id="ARBA00022692"/>
    </source>
</evidence>
<dbReference type="Gramene" id="OMERI11G07490.1">
    <property type="protein sequence ID" value="OMERI11G07490.1"/>
    <property type="gene ID" value="OMERI11G07490"/>
</dbReference>
<proteinExistence type="predicted"/>
<keyword evidence="5 7" id="KW-0040">ANK repeat</keyword>
<sequence>MRGMSEESYAIMSQPEESDTDDTSSSGYAVHTINRQLMEAAKTGDSRAMRDMAALDPDVLLQTTKYGSNCLHISTIHGHLGFCKDVVALNRSLLAAVNSYGETPLLTAVTTGRTLLASELLRLCCQFGLSEVILKQDDGGSNALHHAIRNSSDAGCRRHNALHAAVRNGNSGYVTTNNGTPLLISAAFRGHIGIVQEILSYCPDAPYSTNEDGWTCLHQAVNAGHTEFVKFILATPQLRKLTSIRDSNGKTALHYAVMKCNPKMVAALLSHRGIDITMLDNSSGPPNSQLRVVSDDAKTLNWNEVSMLLLEADPQDASSMHNLYMEVKNEVTKEARLNAMSLTQTYTSNTSLVAILITTITFAAAFTLPGGYKTDAGSEGLPVMAKKFAFQAFLVSDTLAMCSSFSVAFICIIAKWEDLQFLIHYRTITKKLMWFSYMATSTAFATGLYTVLAARLQWLAITICLLPVLLPILTKLLGEWPVLKLKFRLQKTSKSGFLDMV</sequence>
<feature type="repeat" description="ANK" evidence="7">
    <location>
        <begin position="248"/>
        <end position="281"/>
    </location>
</feature>
<feature type="transmembrane region" description="Helical" evidence="9">
    <location>
        <begin position="458"/>
        <end position="478"/>
    </location>
</feature>
<dbReference type="EnsemblPlants" id="OMERI11G07490.1">
    <property type="protein sequence ID" value="OMERI11G07490.1"/>
    <property type="gene ID" value="OMERI11G07490"/>
</dbReference>
<dbReference type="InterPro" id="IPR036770">
    <property type="entry name" value="Ankyrin_rpt-contain_sf"/>
</dbReference>